<evidence type="ECO:0000313" key="2">
    <source>
        <dbReference type="Proteomes" id="UP000789920"/>
    </source>
</evidence>
<accession>A0ACA9RMC5</accession>
<dbReference type="Proteomes" id="UP000789920">
    <property type="component" value="Unassembled WGS sequence"/>
</dbReference>
<name>A0ACA9RMC5_9GLOM</name>
<comment type="caution">
    <text evidence="1">The sequence shown here is derived from an EMBL/GenBank/DDBJ whole genome shotgun (WGS) entry which is preliminary data.</text>
</comment>
<protein>
    <submittedName>
        <fullName evidence="1">28757_t:CDS:1</fullName>
    </submittedName>
</protein>
<evidence type="ECO:0000313" key="1">
    <source>
        <dbReference type="EMBL" id="CAG8799066.1"/>
    </source>
</evidence>
<sequence>MIMNELSNHPIRIRLVITPASTKKIVIVADNILKKIEAVKKQKRVIVLPVTSF</sequence>
<keyword evidence="2" id="KW-1185">Reference proteome</keyword>
<reference evidence="1" key="1">
    <citation type="submission" date="2021-06" db="EMBL/GenBank/DDBJ databases">
        <authorList>
            <person name="Kallberg Y."/>
            <person name="Tangrot J."/>
            <person name="Rosling A."/>
        </authorList>
    </citation>
    <scope>NUCLEOTIDE SEQUENCE</scope>
    <source>
        <strain evidence="1">MA461A</strain>
    </source>
</reference>
<gene>
    <name evidence="1" type="ORF">RPERSI_LOCUS20641</name>
</gene>
<dbReference type="EMBL" id="CAJVQC010058794">
    <property type="protein sequence ID" value="CAG8799066.1"/>
    <property type="molecule type" value="Genomic_DNA"/>
</dbReference>
<organism evidence="1 2">
    <name type="scientific">Racocetra persica</name>
    <dbReference type="NCBI Taxonomy" id="160502"/>
    <lineage>
        <taxon>Eukaryota</taxon>
        <taxon>Fungi</taxon>
        <taxon>Fungi incertae sedis</taxon>
        <taxon>Mucoromycota</taxon>
        <taxon>Glomeromycotina</taxon>
        <taxon>Glomeromycetes</taxon>
        <taxon>Diversisporales</taxon>
        <taxon>Gigasporaceae</taxon>
        <taxon>Racocetra</taxon>
    </lineage>
</organism>
<proteinExistence type="predicted"/>